<gene>
    <name evidence="1" type="ORF">S03H2_59932</name>
</gene>
<proteinExistence type="predicted"/>
<name>X1JXN8_9ZZZZ</name>
<evidence type="ECO:0000313" key="1">
    <source>
        <dbReference type="EMBL" id="GAH86160.1"/>
    </source>
</evidence>
<dbReference type="EMBL" id="BARU01038576">
    <property type="protein sequence ID" value="GAH86160.1"/>
    <property type="molecule type" value="Genomic_DNA"/>
</dbReference>
<feature type="non-terminal residue" evidence="1">
    <location>
        <position position="82"/>
    </location>
</feature>
<comment type="caution">
    <text evidence="1">The sequence shown here is derived from an EMBL/GenBank/DDBJ whole genome shotgun (WGS) entry which is preliminary data.</text>
</comment>
<protein>
    <submittedName>
        <fullName evidence="1">Uncharacterized protein</fullName>
    </submittedName>
</protein>
<sequence length="82" mass="9591">MNLAKDVALGARRRWTFGYNEFLDLIENSLGQDADMYRIVEVVRPELKQCSICDHWLSMGDYFADVCPDVCKYCYKIWTATK</sequence>
<organism evidence="1">
    <name type="scientific">marine sediment metagenome</name>
    <dbReference type="NCBI Taxonomy" id="412755"/>
    <lineage>
        <taxon>unclassified sequences</taxon>
        <taxon>metagenomes</taxon>
        <taxon>ecological metagenomes</taxon>
    </lineage>
</organism>
<reference evidence="1" key="1">
    <citation type="journal article" date="2014" name="Front. Microbiol.">
        <title>High frequency of phylogenetically diverse reductive dehalogenase-homologous genes in deep subseafloor sedimentary metagenomes.</title>
        <authorList>
            <person name="Kawai M."/>
            <person name="Futagami T."/>
            <person name="Toyoda A."/>
            <person name="Takaki Y."/>
            <person name="Nishi S."/>
            <person name="Hori S."/>
            <person name="Arai W."/>
            <person name="Tsubouchi T."/>
            <person name="Morono Y."/>
            <person name="Uchiyama I."/>
            <person name="Ito T."/>
            <person name="Fujiyama A."/>
            <person name="Inagaki F."/>
            <person name="Takami H."/>
        </authorList>
    </citation>
    <scope>NUCLEOTIDE SEQUENCE</scope>
    <source>
        <strain evidence="1">Expedition CK06-06</strain>
    </source>
</reference>
<accession>X1JXN8</accession>
<dbReference type="AlphaFoldDB" id="X1JXN8"/>